<dbReference type="EMBL" id="BARS01022113">
    <property type="protein sequence ID" value="GAG11321.1"/>
    <property type="molecule type" value="Genomic_DNA"/>
</dbReference>
<proteinExistence type="predicted"/>
<sequence length="83" mass="9185">HPAPVEWGRTQLKPWGVLMAKEEGDARLVHELVEEGKRVGKAPWCAGGSAEANAALILSSQHGIWDQETMDETVARRKREGVR</sequence>
<organism evidence="1">
    <name type="scientific">marine sediment metagenome</name>
    <dbReference type="NCBI Taxonomy" id="412755"/>
    <lineage>
        <taxon>unclassified sequences</taxon>
        <taxon>metagenomes</taxon>
        <taxon>ecological metagenomes</taxon>
    </lineage>
</organism>
<comment type="caution">
    <text evidence="1">The sequence shown here is derived from an EMBL/GenBank/DDBJ whole genome shotgun (WGS) entry which is preliminary data.</text>
</comment>
<gene>
    <name evidence="1" type="ORF">S01H1_35388</name>
</gene>
<protein>
    <submittedName>
        <fullName evidence="1">Uncharacterized protein</fullName>
    </submittedName>
</protein>
<accession>X0WF38</accession>
<name>X0WF38_9ZZZZ</name>
<feature type="non-terminal residue" evidence="1">
    <location>
        <position position="1"/>
    </location>
</feature>
<evidence type="ECO:0000313" key="1">
    <source>
        <dbReference type="EMBL" id="GAG11321.1"/>
    </source>
</evidence>
<dbReference type="AlphaFoldDB" id="X0WF38"/>
<reference evidence="1" key="1">
    <citation type="journal article" date="2014" name="Front. Microbiol.">
        <title>High frequency of phylogenetically diverse reductive dehalogenase-homologous genes in deep subseafloor sedimentary metagenomes.</title>
        <authorList>
            <person name="Kawai M."/>
            <person name="Futagami T."/>
            <person name="Toyoda A."/>
            <person name="Takaki Y."/>
            <person name="Nishi S."/>
            <person name="Hori S."/>
            <person name="Arai W."/>
            <person name="Tsubouchi T."/>
            <person name="Morono Y."/>
            <person name="Uchiyama I."/>
            <person name="Ito T."/>
            <person name="Fujiyama A."/>
            <person name="Inagaki F."/>
            <person name="Takami H."/>
        </authorList>
    </citation>
    <scope>NUCLEOTIDE SEQUENCE</scope>
    <source>
        <strain evidence="1">Expedition CK06-06</strain>
    </source>
</reference>